<organism evidence="1 2">
    <name type="scientific">Shewanella holmiensis</name>
    <dbReference type="NCBI Taxonomy" id="2952222"/>
    <lineage>
        <taxon>Bacteria</taxon>
        <taxon>Pseudomonadati</taxon>
        <taxon>Pseudomonadota</taxon>
        <taxon>Gammaproteobacteria</taxon>
        <taxon>Alteromonadales</taxon>
        <taxon>Shewanellaceae</taxon>
        <taxon>Shewanella</taxon>
    </lineage>
</organism>
<gene>
    <name evidence="1" type="ORF">NE535_17890</name>
</gene>
<accession>A0A9X2WQQ5</accession>
<proteinExistence type="predicted"/>
<keyword evidence="2" id="KW-1185">Reference proteome</keyword>
<evidence type="ECO:0000313" key="1">
    <source>
        <dbReference type="EMBL" id="MCT7943630.1"/>
    </source>
</evidence>
<dbReference type="AlphaFoldDB" id="A0A9X2WQQ5"/>
<protein>
    <submittedName>
        <fullName evidence="1">Uncharacterized protein</fullName>
    </submittedName>
</protein>
<dbReference type="EMBL" id="JAMTCD010000039">
    <property type="protein sequence ID" value="MCT7943630.1"/>
    <property type="molecule type" value="Genomic_DNA"/>
</dbReference>
<feature type="non-terminal residue" evidence="1">
    <location>
        <position position="316"/>
    </location>
</feature>
<comment type="caution">
    <text evidence="1">The sequence shown here is derived from an EMBL/GenBank/DDBJ whole genome shotgun (WGS) entry which is preliminary data.</text>
</comment>
<evidence type="ECO:0000313" key="2">
    <source>
        <dbReference type="Proteomes" id="UP001155546"/>
    </source>
</evidence>
<dbReference type="Proteomes" id="UP001155546">
    <property type="component" value="Unassembled WGS sequence"/>
</dbReference>
<dbReference type="RefSeq" id="WP_261299948.1">
    <property type="nucleotide sequence ID" value="NZ_JAMTCD010000039.1"/>
</dbReference>
<reference evidence="1" key="1">
    <citation type="journal article" date="2023" name="Int. J. Syst. Evol. Microbiol.">
        <title>&lt;i&gt;Shewanella septentrionalis&lt;/i&gt; sp. nov. and &lt;i&gt;Shewanella holmiensis&lt;/i&gt; sp. nov., isolated from Baltic Sea water and sediments.</title>
        <authorList>
            <person name="Martin-Rodriguez A.J."/>
            <person name="Thorell K."/>
            <person name="Joffre E."/>
            <person name="Jensie-Markopoulos S."/>
            <person name="Moore E.R.B."/>
            <person name="Sjoling A."/>
        </authorList>
    </citation>
    <scope>NUCLEOTIDE SEQUENCE</scope>
    <source>
        <strain evidence="1">SP1S2-7</strain>
    </source>
</reference>
<sequence length="316" mass="36411">MSGESSFENVLGENGYWLHKPTAIGLGNCFLQSVNDRSLFELVRRSGLAQVPEGRFSNLSLLVAELSGIFVGNDTNNPNEKGKLQVGFCEQCIRESIEKLGFGYFKSEWLNWKTNKQCVHHKTPLHYMVSNTRKKNAAAILKVLSGDFSTDVTVGHKKYIHDYPFHLNFESPSLQEKNEICYLPCTKWDLYCWLSKNIKRLNNNNKLRKSLWFKNFSSYTFFSDETLEFMCAAIELNDIDGMDGFIHSYLEKTLCRHDINGRFLFQYNAYKSKFQNCSKCIFYSERETCPNFAIIQVGNTEKRHIASPTHTCGVML</sequence>
<name>A0A9X2WQQ5_9GAMM</name>